<keyword evidence="2" id="KW-1185">Reference proteome</keyword>
<name>A0AAD6U2E6_9AGAR</name>
<accession>A0AAD6U2E6</accession>
<comment type="caution">
    <text evidence="1">The sequence shown here is derived from an EMBL/GenBank/DDBJ whole genome shotgun (WGS) entry which is preliminary data.</text>
</comment>
<reference evidence="1" key="1">
    <citation type="submission" date="2023-03" db="EMBL/GenBank/DDBJ databases">
        <title>Massive genome expansion in bonnet fungi (Mycena s.s.) driven by repeated elements and novel gene families across ecological guilds.</title>
        <authorList>
            <consortium name="Lawrence Berkeley National Laboratory"/>
            <person name="Harder C.B."/>
            <person name="Miyauchi S."/>
            <person name="Viragh M."/>
            <person name="Kuo A."/>
            <person name="Thoen E."/>
            <person name="Andreopoulos B."/>
            <person name="Lu D."/>
            <person name="Skrede I."/>
            <person name="Drula E."/>
            <person name="Henrissat B."/>
            <person name="Morin E."/>
            <person name="Kohler A."/>
            <person name="Barry K."/>
            <person name="LaButti K."/>
            <person name="Morin E."/>
            <person name="Salamov A."/>
            <person name="Lipzen A."/>
            <person name="Mereny Z."/>
            <person name="Hegedus B."/>
            <person name="Baldrian P."/>
            <person name="Stursova M."/>
            <person name="Weitz H."/>
            <person name="Taylor A."/>
            <person name="Grigoriev I.V."/>
            <person name="Nagy L.G."/>
            <person name="Martin F."/>
            <person name="Kauserud H."/>
        </authorList>
    </citation>
    <scope>NUCLEOTIDE SEQUENCE</scope>
    <source>
        <strain evidence="1">CBHHK173m</strain>
    </source>
</reference>
<dbReference type="SUPFAM" id="SSF54695">
    <property type="entry name" value="POZ domain"/>
    <property type="match status" value="1"/>
</dbReference>
<evidence type="ECO:0008006" key="3">
    <source>
        <dbReference type="Google" id="ProtNLM"/>
    </source>
</evidence>
<dbReference type="Gene3D" id="3.30.710.10">
    <property type="entry name" value="Potassium Channel Kv1.1, Chain A"/>
    <property type="match status" value="1"/>
</dbReference>
<dbReference type="EMBL" id="JARJCN010000037">
    <property type="protein sequence ID" value="KAJ7084589.1"/>
    <property type="molecule type" value="Genomic_DNA"/>
</dbReference>
<evidence type="ECO:0000313" key="1">
    <source>
        <dbReference type="EMBL" id="KAJ7084589.1"/>
    </source>
</evidence>
<dbReference type="Proteomes" id="UP001222325">
    <property type="component" value="Unassembled WGS sequence"/>
</dbReference>
<proteinExistence type="predicted"/>
<protein>
    <recommendedName>
        <fullName evidence="3">BTB domain-containing protein</fullName>
    </recommendedName>
</protein>
<sequence>MTTPSTSSSSSRKSELFDPADADVVFQSCDGVLFGVHRANLQTHTDGFPPAEFATAGEVCALSESAETLEALFQFVYRRRHPTLAGLPFARLAPLAEAAEKYQVFAAMNICHIRMQEHLPDNAAEILCYAARHDYPALAAEAAPNLISMPLIEVASVLPPDILLPWIKYRHEWEKVLDAVAVPLRKGHRPLILGPLCPDCSHLRPVDLSVRSLRRLDTVFEEPFALSLCASFWEHWRGDVRRRIARIRGFAMAQG</sequence>
<dbReference type="InterPro" id="IPR011333">
    <property type="entry name" value="SKP1/BTB/POZ_sf"/>
</dbReference>
<evidence type="ECO:0000313" key="2">
    <source>
        <dbReference type="Proteomes" id="UP001222325"/>
    </source>
</evidence>
<organism evidence="1 2">
    <name type="scientific">Mycena belliarum</name>
    <dbReference type="NCBI Taxonomy" id="1033014"/>
    <lineage>
        <taxon>Eukaryota</taxon>
        <taxon>Fungi</taxon>
        <taxon>Dikarya</taxon>
        <taxon>Basidiomycota</taxon>
        <taxon>Agaricomycotina</taxon>
        <taxon>Agaricomycetes</taxon>
        <taxon>Agaricomycetidae</taxon>
        <taxon>Agaricales</taxon>
        <taxon>Marasmiineae</taxon>
        <taxon>Mycenaceae</taxon>
        <taxon>Mycena</taxon>
    </lineage>
</organism>
<gene>
    <name evidence="1" type="ORF">B0H15DRAFT_951467</name>
</gene>
<dbReference type="AlphaFoldDB" id="A0AAD6U2E6"/>